<keyword evidence="1" id="KW-0812">Transmembrane</keyword>
<keyword evidence="1" id="KW-0472">Membrane</keyword>
<reference evidence="2" key="1">
    <citation type="submission" date="2022-10" db="EMBL/GenBank/DDBJ databases">
        <title>The complete genomes of actinobacterial strains from the NBC collection.</title>
        <authorList>
            <person name="Joergensen T.S."/>
            <person name="Alvarez Arevalo M."/>
            <person name="Sterndorff E.B."/>
            <person name="Faurdal D."/>
            <person name="Vuksanovic O."/>
            <person name="Mourched A.-S."/>
            <person name="Charusanti P."/>
            <person name="Shaw S."/>
            <person name="Blin K."/>
            <person name="Weber T."/>
        </authorList>
    </citation>
    <scope>NUCLEOTIDE SEQUENCE</scope>
    <source>
        <strain evidence="2">NBC_00049</strain>
    </source>
</reference>
<feature type="transmembrane region" description="Helical" evidence="1">
    <location>
        <begin position="872"/>
        <end position="893"/>
    </location>
</feature>
<keyword evidence="1" id="KW-1133">Transmembrane helix</keyword>
<feature type="transmembrane region" description="Helical" evidence="1">
    <location>
        <begin position="773"/>
        <end position="797"/>
    </location>
</feature>
<gene>
    <name evidence="2" type="ORF">OG327_00920</name>
</gene>
<feature type="transmembrane region" description="Helical" evidence="1">
    <location>
        <begin position="408"/>
        <end position="430"/>
    </location>
</feature>
<dbReference type="AlphaFoldDB" id="A0AAU2JH09"/>
<evidence type="ECO:0000256" key="1">
    <source>
        <dbReference type="SAM" id="Phobius"/>
    </source>
</evidence>
<feature type="transmembrane region" description="Helical" evidence="1">
    <location>
        <begin position="531"/>
        <end position="554"/>
    </location>
</feature>
<protein>
    <recommendedName>
        <fullName evidence="3">ABC transport system permease protein</fullName>
    </recommendedName>
</protein>
<name>A0AAU2JH09_9ACTN</name>
<feature type="transmembrane region" description="Helical" evidence="1">
    <location>
        <begin position="29"/>
        <end position="48"/>
    </location>
</feature>
<proteinExistence type="predicted"/>
<dbReference type="EMBL" id="CP108264">
    <property type="protein sequence ID" value="WTU72009.1"/>
    <property type="molecule type" value="Genomic_DNA"/>
</dbReference>
<dbReference type="GO" id="GO:0005886">
    <property type="term" value="C:plasma membrane"/>
    <property type="evidence" value="ECO:0007669"/>
    <property type="project" value="TreeGrafter"/>
</dbReference>
<dbReference type="InterPro" id="IPR050250">
    <property type="entry name" value="Macrolide_Exporter_MacB"/>
</dbReference>
<evidence type="ECO:0008006" key="3">
    <source>
        <dbReference type="Google" id="ProtNLM"/>
    </source>
</evidence>
<accession>A0AAU2JH09</accession>
<evidence type="ECO:0000313" key="2">
    <source>
        <dbReference type="EMBL" id="WTU72009.1"/>
    </source>
</evidence>
<dbReference type="GO" id="GO:0022857">
    <property type="term" value="F:transmembrane transporter activity"/>
    <property type="evidence" value="ECO:0007669"/>
    <property type="project" value="TreeGrafter"/>
</dbReference>
<sequence length="909" mass="93588">MTRRAPTTADGRGLRPAPWVRTRLRAAPLTVLLGACLAFVVVLLAAALPRATDRGADQALRSFLHDQGPSPTSLMVTTSARYGPQTAQELASALATLRSRTGGAFHLDASGPVHGARGFKTRALTNPGLARPDRVDPRLGLVYLAESAAHTTLVAGHWPGAAAPGAPVPVALSRKASETLRAPLGTVLDAAPNAAGTVRAEVVGIYDADPDDVFWTDLPCLTKACAKITTSGLPEMYWETAALVHPDAIDLVAPWGEGADYFWRLPVDTGILRTDVMPGVRKEVSAFVAGPTASELALAIKRPDLRVASRLPQLFKEADARQRGAAPLAAIGPAGVGGVAVVVICLAAALTGDRREAELRLLLARGGSRRSIVRRLLGESAVTVLPAAVLATWLAVLLLPTPRLAPSLTAAAAVTLLTLLAFPVRAFVLLSPPRPPAPRRRLVAESLVLAATAVAVFEVRRRGVSPAAGFDPLLVAAPLLLALSGALVLARLQPLLVGALARASGRGPGLIGFLGLARAARGTGGRARPSVLPLVALMLAVTTGGFGATVLGSVDTVRMHVARQSVGGDARISAPAGHSVPPELIRAADALPGVRTPVSAWVEEDAYLFGTERDSRQVTVVVADPVAYAALARTLDHGRFDPALLSGGVPGAPVPALFSSDLLARPGDQAYRIRVRGEDLQVKVAQVVDGTPALPGAGAATLVLPEQPVTALLPRVSSPNRWFATGPVDPDRLAESVRTGAPAATARNFTVRTSADAAAELSDAPLQHSAGRLFWASVAGAAGFALLAVLLTLVRAAPDRAALLARLRTMGLRPRQGLALILAETLPQALVAALGGAVAAAAAVALLGPAVDLSALVGAQVPTGLWPTAEPLLAQALGLAALVAVVVLAEAAVSGRRQITTELRAGDQR</sequence>
<dbReference type="PANTHER" id="PTHR30572">
    <property type="entry name" value="MEMBRANE COMPONENT OF TRANSPORTER-RELATED"/>
    <property type="match status" value="1"/>
</dbReference>
<organism evidence="2">
    <name type="scientific">Streptomyces sp. NBC_00049</name>
    <dbReference type="NCBI Taxonomy" id="2903617"/>
    <lineage>
        <taxon>Bacteria</taxon>
        <taxon>Bacillati</taxon>
        <taxon>Actinomycetota</taxon>
        <taxon>Actinomycetes</taxon>
        <taxon>Kitasatosporales</taxon>
        <taxon>Streptomycetaceae</taxon>
        <taxon>Streptomyces</taxon>
    </lineage>
</organism>
<dbReference type="PANTHER" id="PTHR30572:SF4">
    <property type="entry name" value="ABC TRANSPORTER PERMEASE YTRF"/>
    <property type="match status" value="1"/>
</dbReference>
<feature type="transmembrane region" description="Helical" evidence="1">
    <location>
        <begin position="472"/>
        <end position="492"/>
    </location>
</feature>
<feature type="transmembrane region" description="Helical" evidence="1">
    <location>
        <begin position="372"/>
        <end position="396"/>
    </location>
</feature>
<feature type="transmembrane region" description="Helical" evidence="1">
    <location>
        <begin position="442"/>
        <end position="460"/>
    </location>
</feature>
<feature type="transmembrane region" description="Helical" evidence="1">
    <location>
        <begin position="328"/>
        <end position="351"/>
    </location>
</feature>
<feature type="transmembrane region" description="Helical" evidence="1">
    <location>
        <begin position="818"/>
        <end position="847"/>
    </location>
</feature>